<dbReference type="GO" id="GO:0005886">
    <property type="term" value="C:plasma membrane"/>
    <property type="evidence" value="ECO:0007669"/>
    <property type="project" value="UniProtKB-SubCell"/>
</dbReference>
<comment type="subcellular location">
    <subcellularLocation>
        <location evidence="1">Cell membrane</location>
        <topology evidence="1">Multi-pass membrane protein</topology>
    </subcellularLocation>
</comment>
<evidence type="ECO:0000313" key="9">
    <source>
        <dbReference type="EMBL" id="KKU02714.1"/>
    </source>
</evidence>
<dbReference type="PANTHER" id="PTHR33908">
    <property type="entry name" value="MANNOSYLTRANSFERASE YKCB-RELATED"/>
    <property type="match status" value="1"/>
</dbReference>
<feature type="transmembrane region" description="Helical" evidence="8">
    <location>
        <begin position="126"/>
        <end position="144"/>
    </location>
</feature>
<keyword evidence="6 8" id="KW-1133">Transmembrane helix</keyword>
<keyword evidence="7 8" id="KW-0472">Membrane</keyword>
<organism evidence="9 10">
    <name type="scientific">Candidatus Woesebacteria bacterium GW2011_GWE1_45_18</name>
    <dbReference type="NCBI Taxonomy" id="1618598"/>
    <lineage>
        <taxon>Bacteria</taxon>
        <taxon>Candidatus Woeseibacteriota</taxon>
    </lineage>
</organism>
<evidence type="ECO:0000313" key="10">
    <source>
        <dbReference type="Proteomes" id="UP000034086"/>
    </source>
</evidence>
<feature type="transmembrane region" description="Helical" evidence="8">
    <location>
        <begin position="150"/>
        <end position="176"/>
    </location>
</feature>
<evidence type="ECO:0000256" key="6">
    <source>
        <dbReference type="ARBA" id="ARBA00022989"/>
    </source>
</evidence>
<keyword evidence="3" id="KW-0328">Glycosyltransferase</keyword>
<evidence type="ECO:0008006" key="11">
    <source>
        <dbReference type="Google" id="ProtNLM"/>
    </source>
</evidence>
<gene>
    <name evidence="9" type="ORF">UX03_C0028G0004</name>
</gene>
<keyword evidence="4" id="KW-0808">Transferase</keyword>
<evidence type="ECO:0000256" key="1">
    <source>
        <dbReference type="ARBA" id="ARBA00004651"/>
    </source>
</evidence>
<dbReference type="GO" id="GO:0016763">
    <property type="term" value="F:pentosyltransferase activity"/>
    <property type="evidence" value="ECO:0007669"/>
    <property type="project" value="TreeGrafter"/>
</dbReference>
<sequence>MGKYSKFFLPGIIIFAIIVRFVSINQSLWLDEAIGALVVKSQNYRQIITEFPLHDNHPPLYYLALKAWSDVFGYSEASFRSLSVLFGALTIYLVFRIAKTLNVKPYWLAPLLLATSQFHIYYSQEARMYAMAAFLAALAFYLFLKEKWVFFSLAITGLVFTDYVPVFLLPAFWVIGLVGKKPRGWWKGLFLSHLPLLALGLLWLPTLMAQSRAGQWLLATLPAWEKVAGGATFEQAALVWMKFVFGRISLTDKALYYSLVGVFSIPFGLALFKAWKERAKALSLWLFLLLPLTLGFIASIFFPAFIYFRFLYVVPAFFLLVAVGIGKYDKNISLGLLLTIVIGNLIGWGIYLKDPSQQREDWRAAVAFVESRAKVDEMAAFSFTEPFAPYQWYSKGAVSAKGLTDSILANPEATRTRILTETSGVKGVYYFEYLWELHDPQRVVEGTLRTDGFNEVAAFDFPGVGIIRYLRRL</sequence>
<evidence type="ECO:0000256" key="8">
    <source>
        <dbReference type="SAM" id="Phobius"/>
    </source>
</evidence>
<feature type="transmembrane region" description="Helical" evidence="8">
    <location>
        <begin position="254"/>
        <end position="272"/>
    </location>
</feature>
<dbReference type="AlphaFoldDB" id="A0A0G1M3F3"/>
<name>A0A0G1M3F3_9BACT</name>
<evidence type="ECO:0000256" key="5">
    <source>
        <dbReference type="ARBA" id="ARBA00022692"/>
    </source>
</evidence>
<dbReference type="PANTHER" id="PTHR33908:SF3">
    <property type="entry name" value="UNDECAPRENYL PHOSPHATE-ALPHA-4-AMINO-4-DEOXY-L-ARABINOSE ARABINOSYL TRANSFERASE"/>
    <property type="match status" value="1"/>
</dbReference>
<comment type="caution">
    <text evidence="9">The sequence shown here is derived from an EMBL/GenBank/DDBJ whole genome shotgun (WGS) entry which is preliminary data.</text>
</comment>
<dbReference type="GO" id="GO:0010041">
    <property type="term" value="P:response to iron(III) ion"/>
    <property type="evidence" value="ECO:0007669"/>
    <property type="project" value="TreeGrafter"/>
</dbReference>
<feature type="transmembrane region" description="Helical" evidence="8">
    <location>
        <begin position="308"/>
        <end position="325"/>
    </location>
</feature>
<keyword evidence="5 8" id="KW-0812">Transmembrane</keyword>
<dbReference type="EMBL" id="LCKQ01000028">
    <property type="protein sequence ID" value="KKU02714.1"/>
    <property type="molecule type" value="Genomic_DNA"/>
</dbReference>
<keyword evidence="2" id="KW-1003">Cell membrane</keyword>
<proteinExistence type="predicted"/>
<accession>A0A0G1M3F3</accession>
<evidence type="ECO:0000256" key="4">
    <source>
        <dbReference type="ARBA" id="ARBA00022679"/>
    </source>
</evidence>
<feature type="transmembrane region" description="Helical" evidence="8">
    <location>
        <begin position="284"/>
        <end position="302"/>
    </location>
</feature>
<dbReference type="InterPro" id="IPR050297">
    <property type="entry name" value="LipidA_mod_glycosyltrf_83"/>
</dbReference>
<evidence type="ECO:0000256" key="7">
    <source>
        <dbReference type="ARBA" id="ARBA00023136"/>
    </source>
</evidence>
<feature type="transmembrane region" description="Helical" evidence="8">
    <location>
        <begin position="77"/>
        <end position="95"/>
    </location>
</feature>
<protein>
    <recommendedName>
        <fullName evidence="11">Glycosyltransferase RgtA/B/C/D-like domain-containing protein</fullName>
    </recommendedName>
</protein>
<feature type="transmembrane region" description="Helical" evidence="8">
    <location>
        <begin position="332"/>
        <end position="351"/>
    </location>
</feature>
<reference evidence="9 10" key="1">
    <citation type="journal article" date="2015" name="Nature">
        <title>rRNA introns, odd ribosomes, and small enigmatic genomes across a large radiation of phyla.</title>
        <authorList>
            <person name="Brown C.T."/>
            <person name="Hug L.A."/>
            <person name="Thomas B.C."/>
            <person name="Sharon I."/>
            <person name="Castelle C.J."/>
            <person name="Singh A."/>
            <person name="Wilkins M.J."/>
            <person name="Williams K.H."/>
            <person name="Banfield J.F."/>
        </authorList>
    </citation>
    <scope>NUCLEOTIDE SEQUENCE [LARGE SCALE GENOMIC DNA]</scope>
</reference>
<evidence type="ECO:0000256" key="2">
    <source>
        <dbReference type="ARBA" id="ARBA00022475"/>
    </source>
</evidence>
<feature type="transmembrane region" description="Helical" evidence="8">
    <location>
        <begin position="7"/>
        <end position="24"/>
    </location>
</feature>
<dbReference type="GO" id="GO:0009103">
    <property type="term" value="P:lipopolysaccharide biosynthetic process"/>
    <property type="evidence" value="ECO:0007669"/>
    <property type="project" value="UniProtKB-ARBA"/>
</dbReference>
<evidence type="ECO:0000256" key="3">
    <source>
        <dbReference type="ARBA" id="ARBA00022676"/>
    </source>
</evidence>
<dbReference type="Proteomes" id="UP000034086">
    <property type="component" value="Unassembled WGS sequence"/>
</dbReference>
<feature type="transmembrane region" description="Helical" evidence="8">
    <location>
        <begin position="188"/>
        <end position="208"/>
    </location>
</feature>